<reference evidence="3" key="3">
    <citation type="submission" date="2025-09" db="UniProtKB">
        <authorList>
            <consortium name="Ensembl"/>
        </authorList>
    </citation>
    <scope>IDENTIFICATION</scope>
</reference>
<evidence type="ECO:0000256" key="1">
    <source>
        <dbReference type="SAM" id="MobiDB-lite"/>
    </source>
</evidence>
<feature type="region of interest" description="Disordered" evidence="1">
    <location>
        <begin position="156"/>
        <end position="177"/>
    </location>
</feature>
<dbReference type="STRING" id="62062.ENSHHUP00000071997"/>
<proteinExistence type="predicted"/>
<name>A0A4W5Q7N4_9TELE</name>
<dbReference type="AlphaFoldDB" id="A0A4W5Q7N4"/>
<dbReference type="Proteomes" id="UP000314982">
    <property type="component" value="Unassembled WGS sequence"/>
</dbReference>
<dbReference type="Pfam" id="PF04727">
    <property type="entry name" value="ELMO_CED12"/>
    <property type="match status" value="1"/>
</dbReference>
<dbReference type="PROSITE" id="PS51335">
    <property type="entry name" value="ELMO"/>
    <property type="match status" value="1"/>
</dbReference>
<dbReference type="GeneTree" id="ENSGT00390000009488"/>
<reference evidence="4" key="1">
    <citation type="submission" date="2018-06" db="EMBL/GenBank/DDBJ databases">
        <title>Genome assembly of Danube salmon.</title>
        <authorList>
            <person name="Macqueen D.J."/>
            <person name="Gundappa M.K."/>
        </authorList>
    </citation>
    <scope>NUCLEOTIDE SEQUENCE [LARGE SCALE GENOMIC DNA]</scope>
</reference>
<dbReference type="PANTHER" id="PTHR12771:SF2">
    <property type="entry name" value="ELMO DOMAIN-CONTAINING PROTEIN 3"/>
    <property type="match status" value="1"/>
</dbReference>
<protein>
    <submittedName>
        <fullName evidence="3">ELMO/CED-12 domain containing 3</fullName>
    </submittedName>
</protein>
<sequence>MHALYLVMDPETLPLARDIFKLSQHPTQNFPFCVMSINMTCIALHALREEALSKECNRRQQVVGVLNEFYVATFLHLYQLWKSQQKTISDSGFVLKGNSLCLYSRLNRVQLLTSLWNTITSPLCLCSPPEVELFAKKNPKQMLRRLDVFLRERRYPDPTAQRPSPCLGGRGARSEGTRGKEMHFTGVCELPLNMEGEARLI</sequence>
<dbReference type="InterPro" id="IPR050868">
    <property type="entry name" value="ELMO_domain-containing"/>
</dbReference>
<organism evidence="3 4">
    <name type="scientific">Hucho hucho</name>
    <name type="common">huchen</name>
    <dbReference type="NCBI Taxonomy" id="62062"/>
    <lineage>
        <taxon>Eukaryota</taxon>
        <taxon>Metazoa</taxon>
        <taxon>Chordata</taxon>
        <taxon>Craniata</taxon>
        <taxon>Vertebrata</taxon>
        <taxon>Euteleostomi</taxon>
        <taxon>Actinopterygii</taxon>
        <taxon>Neopterygii</taxon>
        <taxon>Teleostei</taxon>
        <taxon>Protacanthopterygii</taxon>
        <taxon>Salmoniformes</taxon>
        <taxon>Salmonidae</taxon>
        <taxon>Salmoninae</taxon>
        <taxon>Hucho</taxon>
    </lineage>
</organism>
<reference evidence="3" key="2">
    <citation type="submission" date="2025-08" db="UniProtKB">
        <authorList>
            <consortium name="Ensembl"/>
        </authorList>
    </citation>
    <scope>IDENTIFICATION</scope>
</reference>
<dbReference type="InterPro" id="IPR006816">
    <property type="entry name" value="ELMO_dom"/>
</dbReference>
<accession>A0A4W5Q7N4</accession>
<dbReference type="PANTHER" id="PTHR12771">
    <property type="entry name" value="ENGULFMENT AND CELL MOTILITY"/>
    <property type="match status" value="1"/>
</dbReference>
<evidence type="ECO:0000313" key="3">
    <source>
        <dbReference type="Ensembl" id="ENSHHUP00000071997.1"/>
    </source>
</evidence>
<evidence type="ECO:0000259" key="2">
    <source>
        <dbReference type="PROSITE" id="PS51335"/>
    </source>
</evidence>
<keyword evidence="4" id="KW-1185">Reference proteome</keyword>
<dbReference type="Ensembl" id="ENSHHUT00000074387.1">
    <property type="protein sequence ID" value="ENSHHUP00000071997.1"/>
    <property type="gene ID" value="ENSHHUG00000042287.1"/>
</dbReference>
<evidence type="ECO:0000313" key="4">
    <source>
        <dbReference type="Proteomes" id="UP000314982"/>
    </source>
</evidence>
<feature type="domain" description="ELMO" evidence="2">
    <location>
        <begin position="1"/>
        <end position="106"/>
    </location>
</feature>